<dbReference type="PANTHER" id="PTHR46796">
    <property type="entry name" value="HTH-TYPE TRANSCRIPTIONAL ACTIVATOR RHAS-RELATED"/>
    <property type="match status" value="1"/>
</dbReference>
<keyword evidence="2 5" id="KW-0238">DNA-binding</keyword>
<dbReference type="Proteomes" id="UP000521017">
    <property type="component" value="Unassembled WGS sequence"/>
</dbReference>
<organism evidence="5 6">
    <name type="scientific">Pedobacter cryoconitis</name>
    <dbReference type="NCBI Taxonomy" id="188932"/>
    <lineage>
        <taxon>Bacteria</taxon>
        <taxon>Pseudomonadati</taxon>
        <taxon>Bacteroidota</taxon>
        <taxon>Sphingobacteriia</taxon>
        <taxon>Sphingobacteriales</taxon>
        <taxon>Sphingobacteriaceae</taxon>
        <taxon>Pedobacter</taxon>
    </lineage>
</organism>
<name>A0A7X0MIF1_9SPHI</name>
<dbReference type="SMART" id="SM00342">
    <property type="entry name" value="HTH_ARAC"/>
    <property type="match status" value="1"/>
</dbReference>
<protein>
    <submittedName>
        <fullName evidence="5">AraC-like DNA-binding protein</fullName>
    </submittedName>
</protein>
<gene>
    <name evidence="5" type="ORF">HDF25_000502</name>
</gene>
<dbReference type="InterPro" id="IPR018060">
    <property type="entry name" value="HTH_AraC"/>
</dbReference>
<evidence type="ECO:0000313" key="6">
    <source>
        <dbReference type="Proteomes" id="UP000521017"/>
    </source>
</evidence>
<dbReference type="InterPro" id="IPR046532">
    <property type="entry name" value="DUF6597"/>
</dbReference>
<dbReference type="PROSITE" id="PS01124">
    <property type="entry name" value="HTH_ARAC_FAMILY_2"/>
    <property type="match status" value="1"/>
</dbReference>
<dbReference type="Pfam" id="PF20240">
    <property type="entry name" value="DUF6597"/>
    <property type="match status" value="1"/>
</dbReference>
<evidence type="ECO:0000313" key="5">
    <source>
        <dbReference type="EMBL" id="MBB6498378.1"/>
    </source>
</evidence>
<accession>A0A7X0MIF1</accession>
<dbReference type="PANTHER" id="PTHR46796:SF13">
    <property type="entry name" value="HTH-TYPE TRANSCRIPTIONAL ACTIVATOR RHAS"/>
    <property type="match status" value="1"/>
</dbReference>
<dbReference type="Pfam" id="PF12833">
    <property type="entry name" value="HTH_18"/>
    <property type="match status" value="1"/>
</dbReference>
<dbReference type="GO" id="GO:0043565">
    <property type="term" value="F:sequence-specific DNA binding"/>
    <property type="evidence" value="ECO:0007669"/>
    <property type="project" value="InterPro"/>
</dbReference>
<evidence type="ECO:0000256" key="2">
    <source>
        <dbReference type="ARBA" id="ARBA00023125"/>
    </source>
</evidence>
<keyword evidence="1" id="KW-0805">Transcription regulation</keyword>
<evidence type="ECO:0000256" key="3">
    <source>
        <dbReference type="ARBA" id="ARBA00023163"/>
    </source>
</evidence>
<dbReference type="Gene3D" id="1.10.10.60">
    <property type="entry name" value="Homeodomain-like"/>
    <property type="match status" value="1"/>
</dbReference>
<evidence type="ECO:0000256" key="1">
    <source>
        <dbReference type="ARBA" id="ARBA00023015"/>
    </source>
</evidence>
<evidence type="ECO:0000259" key="4">
    <source>
        <dbReference type="PROSITE" id="PS01124"/>
    </source>
</evidence>
<sequence length="271" mass="31399">MYYQEFSPNSFLKNYVQCYFVCETDTAVFTQDKVFATGFIEIMFNLGTDGPQQLINGDLINKPDVQLWGQTIQPFTFTSFGKHSMFGIRFFTHTAACFFSEPIEEFNDQVIDFKDIGGKEIVLLHLKLWDARSLDRRIELIEEFLLQRLSRFMNKFTRLKMVNSIMCDLSKDDFFENINSIASRYGVSSRYLQKIFLNYSGLSPNLFSKIARFQKSIHLVAGKDSSLTTIAHQCGYFDQSHFIKDFRFFTGSTPSRFSPESSTDLFVALHN</sequence>
<dbReference type="SUPFAM" id="SSF46689">
    <property type="entry name" value="Homeodomain-like"/>
    <property type="match status" value="1"/>
</dbReference>
<dbReference type="EMBL" id="JACHCC010000001">
    <property type="protein sequence ID" value="MBB6498378.1"/>
    <property type="molecule type" value="Genomic_DNA"/>
</dbReference>
<dbReference type="InterPro" id="IPR009057">
    <property type="entry name" value="Homeodomain-like_sf"/>
</dbReference>
<reference evidence="5 6" key="1">
    <citation type="submission" date="2020-08" db="EMBL/GenBank/DDBJ databases">
        <title>Genomic Encyclopedia of Type Strains, Phase IV (KMG-V): Genome sequencing to study the core and pangenomes of soil and plant-associated prokaryotes.</title>
        <authorList>
            <person name="Whitman W."/>
        </authorList>
    </citation>
    <scope>NUCLEOTIDE SEQUENCE [LARGE SCALE GENOMIC DNA]</scope>
    <source>
        <strain evidence="5 6">M2T3</strain>
    </source>
</reference>
<dbReference type="InterPro" id="IPR050204">
    <property type="entry name" value="AraC_XylS_family_regulators"/>
</dbReference>
<dbReference type="RefSeq" id="WP_184622400.1">
    <property type="nucleotide sequence ID" value="NZ_JACHCC010000001.1"/>
</dbReference>
<comment type="caution">
    <text evidence="5">The sequence shown here is derived from an EMBL/GenBank/DDBJ whole genome shotgun (WGS) entry which is preliminary data.</text>
</comment>
<keyword evidence="3" id="KW-0804">Transcription</keyword>
<feature type="domain" description="HTH araC/xylS-type" evidence="4">
    <location>
        <begin position="159"/>
        <end position="260"/>
    </location>
</feature>
<proteinExistence type="predicted"/>
<dbReference type="GO" id="GO:0003700">
    <property type="term" value="F:DNA-binding transcription factor activity"/>
    <property type="evidence" value="ECO:0007669"/>
    <property type="project" value="InterPro"/>
</dbReference>
<dbReference type="AlphaFoldDB" id="A0A7X0MIF1"/>